<gene>
    <name evidence="1" type="ORF">FF38_06876</name>
</gene>
<dbReference type="AlphaFoldDB" id="A0A0L0CGX6"/>
<proteinExistence type="predicted"/>
<sequence>MSFGVNKAAPKILARQDPGLVDMRLKMSFEVSKAAPEILALQDPNVEQIALTTCNKTFELSEPWYYFPMATTRAHICYGCETSNSSQRKLQEQPAFPREMPKKGSGPISYPRVPYFYECETSNSSRRELQEMPKKGSWPISYPRIMRFSLVITFSSLFTTALCTLKYKQDHQSASQHLGITPTSHSWMIPDAINTAILGYRVNIVVGDRLPSTAEIEKNLQQKS</sequence>
<comment type="caution">
    <text evidence="1">The sequence shown here is derived from an EMBL/GenBank/DDBJ whole genome shotgun (WGS) entry which is preliminary data.</text>
</comment>
<dbReference type="Proteomes" id="UP000037069">
    <property type="component" value="Unassembled WGS sequence"/>
</dbReference>
<keyword evidence="2" id="KW-1185">Reference proteome</keyword>
<evidence type="ECO:0000313" key="1">
    <source>
        <dbReference type="EMBL" id="KNC31447.1"/>
    </source>
</evidence>
<name>A0A0L0CGX6_LUCCU</name>
<reference evidence="1 2" key="1">
    <citation type="journal article" date="2015" name="Nat. Commun.">
        <title>Lucilia cuprina genome unlocks parasitic fly biology to underpin future interventions.</title>
        <authorList>
            <person name="Anstead C.A."/>
            <person name="Korhonen P.K."/>
            <person name="Young N.D."/>
            <person name="Hall R.S."/>
            <person name="Jex A.R."/>
            <person name="Murali S.C."/>
            <person name="Hughes D.S."/>
            <person name="Lee S.F."/>
            <person name="Perry T."/>
            <person name="Stroehlein A.J."/>
            <person name="Ansell B.R."/>
            <person name="Breugelmans B."/>
            <person name="Hofmann A."/>
            <person name="Qu J."/>
            <person name="Dugan S."/>
            <person name="Lee S.L."/>
            <person name="Chao H."/>
            <person name="Dinh H."/>
            <person name="Han Y."/>
            <person name="Doddapaneni H.V."/>
            <person name="Worley K.C."/>
            <person name="Muzny D.M."/>
            <person name="Ioannidis P."/>
            <person name="Waterhouse R.M."/>
            <person name="Zdobnov E.M."/>
            <person name="James P.J."/>
            <person name="Bagnall N.H."/>
            <person name="Kotze A.C."/>
            <person name="Gibbs R.A."/>
            <person name="Richards S."/>
            <person name="Batterham P."/>
            <person name="Gasser R.B."/>
        </authorList>
    </citation>
    <scope>NUCLEOTIDE SEQUENCE [LARGE SCALE GENOMIC DNA]</scope>
    <source>
        <strain evidence="1 2">LS</strain>
        <tissue evidence="1">Full body</tissue>
    </source>
</reference>
<dbReference type="EMBL" id="JRES01000418">
    <property type="protein sequence ID" value="KNC31447.1"/>
    <property type="molecule type" value="Genomic_DNA"/>
</dbReference>
<organism evidence="1 2">
    <name type="scientific">Lucilia cuprina</name>
    <name type="common">Green bottle fly</name>
    <name type="synonym">Australian sheep blowfly</name>
    <dbReference type="NCBI Taxonomy" id="7375"/>
    <lineage>
        <taxon>Eukaryota</taxon>
        <taxon>Metazoa</taxon>
        <taxon>Ecdysozoa</taxon>
        <taxon>Arthropoda</taxon>
        <taxon>Hexapoda</taxon>
        <taxon>Insecta</taxon>
        <taxon>Pterygota</taxon>
        <taxon>Neoptera</taxon>
        <taxon>Endopterygota</taxon>
        <taxon>Diptera</taxon>
        <taxon>Brachycera</taxon>
        <taxon>Muscomorpha</taxon>
        <taxon>Oestroidea</taxon>
        <taxon>Calliphoridae</taxon>
        <taxon>Luciliinae</taxon>
        <taxon>Lucilia</taxon>
    </lineage>
</organism>
<accession>A0A0L0CGX6</accession>
<protein>
    <submittedName>
        <fullName evidence="1">Uncharacterized protein</fullName>
    </submittedName>
</protein>
<evidence type="ECO:0000313" key="2">
    <source>
        <dbReference type="Proteomes" id="UP000037069"/>
    </source>
</evidence>